<dbReference type="GO" id="GO:0005634">
    <property type="term" value="C:nucleus"/>
    <property type="evidence" value="ECO:0007669"/>
    <property type="project" value="TreeGrafter"/>
</dbReference>
<gene>
    <name evidence="1" type="ORF">CDD81_3202</name>
</gene>
<name>A0A2C5XWV3_9HYPO</name>
<comment type="caution">
    <text evidence="1">The sequence shown here is derived from an EMBL/GenBank/DDBJ whole genome shotgun (WGS) entry which is preliminary data.</text>
</comment>
<evidence type="ECO:0008006" key="3">
    <source>
        <dbReference type="Google" id="ProtNLM"/>
    </source>
</evidence>
<evidence type="ECO:0000313" key="2">
    <source>
        <dbReference type="Proteomes" id="UP000226192"/>
    </source>
</evidence>
<reference evidence="1 2" key="1">
    <citation type="submission" date="2017-06" db="EMBL/GenBank/DDBJ databases">
        <title>Ant-infecting Ophiocordyceps genomes reveal a high diversity of potential behavioral manipulation genes and a possible major role for enterotoxins.</title>
        <authorList>
            <person name="De Bekker C."/>
            <person name="Evans H.C."/>
            <person name="Brachmann A."/>
            <person name="Hughes D.P."/>
        </authorList>
    </citation>
    <scope>NUCLEOTIDE SEQUENCE [LARGE SCALE GENOMIC DNA]</scope>
    <source>
        <strain evidence="1 2">Map64</strain>
    </source>
</reference>
<dbReference type="Proteomes" id="UP000226192">
    <property type="component" value="Unassembled WGS sequence"/>
</dbReference>
<organism evidence="1 2">
    <name type="scientific">Ophiocordyceps australis</name>
    <dbReference type="NCBI Taxonomy" id="1399860"/>
    <lineage>
        <taxon>Eukaryota</taxon>
        <taxon>Fungi</taxon>
        <taxon>Dikarya</taxon>
        <taxon>Ascomycota</taxon>
        <taxon>Pezizomycotina</taxon>
        <taxon>Sordariomycetes</taxon>
        <taxon>Hypocreomycetidae</taxon>
        <taxon>Hypocreales</taxon>
        <taxon>Ophiocordycipitaceae</taxon>
        <taxon>Ophiocordyceps</taxon>
    </lineage>
</organism>
<dbReference type="Gene3D" id="3.90.1410.10">
    <property type="entry name" value="set domain protein methyltransferase, domain 1"/>
    <property type="match status" value="1"/>
</dbReference>
<accession>A0A2C5XWV3</accession>
<dbReference type="OrthoDB" id="42889at2759"/>
<dbReference type="InterPro" id="IPR050600">
    <property type="entry name" value="SETD3_SETD6_MTase"/>
</dbReference>
<dbReference type="GO" id="GO:0016279">
    <property type="term" value="F:protein-lysine N-methyltransferase activity"/>
    <property type="evidence" value="ECO:0007669"/>
    <property type="project" value="TreeGrafter"/>
</dbReference>
<evidence type="ECO:0000313" key="1">
    <source>
        <dbReference type="EMBL" id="PHH59442.1"/>
    </source>
</evidence>
<proteinExistence type="predicted"/>
<dbReference type="EMBL" id="NJET01000206">
    <property type="protein sequence ID" value="PHH59442.1"/>
    <property type="molecule type" value="Genomic_DNA"/>
</dbReference>
<dbReference type="AlphaFoldDB" id="A0A2C5XWV3"/>
<keyword evidence="2" id="KW-1185">Reference proteome</keyword>
<dbReference type="STRING" id="1399860.A0A2C5XWV3"/>
<dbReference type="PANTHER" id="PTHR13271">
    <property type="entry name" value="UNCHARACTERIZED PUTATIVE METHYLTRANSFERASE"/>
    <property type="match status" value="1"/>
</dbReference>
<protein>
    <recommendedName>
        <fullName evidence="3">SET domain-containing protein</fullName>
    </recommendedName>
</protein>
<dbReference type="PANTHER" id="PTHR13271:SF146">
    <property type="entry name" value="SET DOMAIN-CONTAINING PROTEIN"/>
    <property type="match status" value="1"/>
</dbReference>
<dbReference type="InterPro" id="IPR046341">
    <property type="entry name" value="SET_dom_sf"/>
</dbReference>
<sequence>MTEVHARIRTLVDWATGHGAVLHAKVQVYHDASTGLSLRVAPTASEPLAPWTPIVSLPTGLSLSYLNARERFPDALLARLPRYVVGRLLLAHEFLEGRNSFWWPYIQALPQPAHCAAWALPPFWPPCEAELLEGTNVEVGVQKIRLDVAAELARVREALRPCQAPQSPWPSLQPLAHALAQSPTLYHWAYCIFSSRSFRPSLVLPEAHHDDFSVLLPVFDLGNHDMTTHVRWELDHAGRHCQLRVGRAHAPGQQIYNNYSMKTNAELLLGYGFMLPTTDHLHNDYTHVRKRTNAAPVASDEYLISLRPLSHASSMLARSRAKAPAPDHVLAAFCHVEPDMVWDMFCTLTASHQRRHLLASDTDHCRRAHFLAGRVDGAARDYLVQTIAMIQHKVLQELQRLNETEVEVAGNNWALLTPNERLALDYRDRCRKVLDNTLEAIARDGILADDVDADDAAHLDHHHPAD</sequence>
<dbReference type="SUPFAM" id="SSF82199">
    <property type="entry name" value="SET domain"/>
    <property type="match status" value="1"/>
</dbReference>